<dbReference type="GO" id="GO:0016829">
    <property type="term" value="F:lyase activity"/>
    <property type="evidence" value="ECO:0007669"/>
    <property type="project" value="UniProtKB-KW"/>
</dbReference>
<accession>E7RGK2</accession>
<dbReference type="RefSeq" id="WP_008430416.1">
    <property type="nucleotide sequence ID" value="NZ_AEPB01000027.1"/>
</dbReference>
<dbReference type="NCBIfam" id="TIGR00011">
    <property type="entry name" value="YbaK_EbsC"/>
    <property type="match status" value="1"/>
</dbReference>
<comment type="similarity">
    <text evidence="1 4">Belongs to the prolyl-tRNA editing family. YbaK/EbsC subfamily.</text>
</comment>
<dbReference type="Proteomes" id="UP000003052">
    <property type="component" value="Unassembled WGS sequence"/>
</dbReference>
<evidence type="ECO:0000259" key="5">
    <source>
        <dbReference type="Pfam" id="PF04073"/>
    </source>
</evidence>
<dbReference type="EMBL" id="AEPB01000027">
    <property type="protein sequence ID" value="EGA89977.1"/>
    <property type="molecule type" value="Genomic_DNA"/>
</dbReference>
<evidence type="ECO:0000313" key="6">
    <source>
        <dbReference type="EMBL" id="EGA89977.1"/>
    </source>
</evidence>
<keyword evidence="3 4" id="KW-0456">Lyase</keyword>
<dbReference type="PANTHER" id="PTHR30411:SF0">
    <property type="entry name" value="CYS-TRNA(PRO)_CYS-TRNA(CYS) DEACYLASE YBAK"/>
    <property type="match status" value="1"/>
</dbReference>
<dbReference type="EC" id="4.2.-.-" evidence="4"/>
<evidence type="ECO:0000256" key="2">
    <source>
        <dbReference type="ARBA" id="ARBA00022917"/>
    </source>
</evidence>
<dbReference type="CDD" id="cd00002">
    <property type="entry name" value="YbaK_deacylase"/>
    <property type="match status" value="1"/>
</dbReference>
<evidence type="ECO:0000256" key="4">
    <source>
        <dbReference type="PIRNR" id="PIRNR006181"/>
    </source>
</evidence>
<dbReference type="InterPro" id="IPR036754">
    <property type="entry name" value="YbaK/aa-tRNA-synt-asso_dom_sf"/>
</dbReference>
<dbReference type="eggNOG" id="COG2606">
    <property type="taxonomic scope" value="Bacteria"/>
</dbReference>
<proteinExistence type="inferred from homology"/>
<dbReference type="GO" id="GO:0002161">
    <property type="term" value="F:aminoacyl-tRNA deacylase activity"/>
    <property type="evidence" value="ECO:0007669"/>
    <property type="project" value="InterPro"/>
</dbReference>
<evidence type="ECO:0000256" key="3">
    <source>
        <dbReference type="ARBA" id="ARBA00023239"/>
    </source>
</evidence>
<comment type="caution">
    <text evidence="6">The sequence shown here is derived from an EMBL/GenBank/DDBJ whole genome shotgun (WGS) entry which is preliminary data.</text>
</comment>
<evidence type="ECO:0000256" key="1">
    <source>
        <dbReference type="ARBA" id="ARBA00009798"/>
    </source>
</evidence>
<dbReference type="InterPro" id="IPR004369">
    <property type="entry name" value="Prolyl-tRNA_editing_YbaK/EbsC"/>
</dbReference>
<dbReference type="Pfam" id="PF04073">
    <property type="entry name" value="tRNA_edit"/>
    <property type="match status" value="1"/>
</dbReference>
<keyword evidence="2 4" id="KW-0648">Protein biosynthesis</keyword>
<name>E7RGK2_9BACL</name>
<dbReference type="InterPro" id="IPR007214">
    <property type="entry name" value="YbaK/aa-tRNA-synth-assoc-dom"/>
</dbReference>
<protein>
    <recommendedName>
        <fullName evidence="4">Cys-tRNA(Pro)/Cys-tRNA(Cys) deacylase</fullName>
        <ecNumber evidence="4">4.2.-.-</ecNumber>
    </recommendedName>
</protein>
<dbReference type="GO" id="GO:0006412">
    <property type="term" value="P:translation"/>
    <property type="evidence" value="ECO:0007669"/>
    <property type="project" value="UniProtKB-KW"/>
</dbReference>
<dbReference type="SUPFAM" id="SSF55826">
    <property type="entry name" value="YbaK/ProRS associated domain"/>
    <property type="match status" value="1"/>
</dbReference>
<gene>
    <name evidence="6" type="ORF">GPDM_08000</name>
</gene>
<evidence type="ECO:0000313" key="7">
    <source>
        <dbReference type="Proteomes" id="UP000003052"/>
    </source>
</evidence>
<reference evidence="6 7" key="1">
    <citation type="journal article" date="2011" name="J. Bacteriol.">
        <title>The Draft Genome of Planococcus donghaensis MPA1U2 Reveals Nonsporulation Pathways Controlled by a Conserved Spo0A Regulon.</title>
        <authorList>
            <person name="Pearson M.D."/>
            <person name="Noller H.F."/>
        </authorList>
    </citation>
    <scope>NUCLEOTIDE SEQUENCE [LARGE SCALE GENOMIC DNA]</scope>
    <source>
        <strain evidence="6 7">MPA1U2</strain>
    </source>
</reference>
<organism evidence="6 7">
    <name type="scientific">Planococcus donghaensis MPA1U2</name>
    <dbReference type="NCBI Taxonomy" id="933115"/>
    <lineage>
        <taxon>Bacteria</taxon>
        <taxon>Bacillati</taxon>
        <taxon>Bacillota</taxon>
        <taxon>Bacilli</taxon>
        <taxon>Bacillales</taxon>
        <taxon>Caryophanaceae</taxon>
        <taxon>Planococcus</taxon>
    </lineage>
</organism>
<dbReference type="PIRSF" id="PIRSF006181">
    <property type="entry name" value="EbsC_YbaK"/>
    <property type="match status" value="1"/>
</dbReference>
<sequence length="163" mass="17586">MAKKIAKTNAARILDKEKIPYELLHYSVEDGKVDGVSVAGKIGYPPELVYKTLVASGASKQIYVFVIPVAQELDLKKAAKAADEKKIEMIPVKDILSLTGYVRGGCSPVGMKKPFPTFVSAEAEQLSELIVSAGKIGMQIKLSPTELVSVTKGYFAELTTPIQ</sequence>
<dbReference type="Gene3D" id="3.90.960.10">
    <property type="entry name" value="YbaK/aminoacyl-tRNA synthetase-associated domain"/>
    <property type="match status" value="1"/>
</dbReference>
<dbReference type="PANTHER" id="PTHR30411">
    <property type="entry name" value="CYTOPLASMIC PROTEIN"/>
    <property type="match status" value="1"/>
</dbReference>
<dbReference type="AlphaFoldDB" id="E7RGK2"/>
<dbReference type="OrthoDB" id="9809296at2"/>
<feature type="domain" description="YbaK/aminoacyl-tRNA synthetase-associated" evidence="5">
    <location>
        <begin position="38"/>
        <end position="148"/>
    </location>
</feature>